<dbReference type="InterPro" id="IPR027474">
    <property type="entry name" value="L-asparaginase_N"/>
</dbReference>
<comment type="caution">
    <text evidence="9">The sequence shown here is derived from an EMBL/GenBank/DDBJ whole genome shotgun (WGS) entry which is preliminary data.</text>
</comment>
<dbReference type="InterPro" id="IPR020827">
    <property type="entry name" value="Asparaginase/glutaminase_AS1"/>
</dbReference>
<dbReference type="InterPro" id="IPR027473">
    <property type="entry name" value="L-asparaginase_C"/>
</dbReference>
<evidence type="ECO:0000313" key="10">
    <source>
        <dbReference type="Proteomes" id="UP001596142"/>
    </source>
</evidence>
<keyword evidence="10" id="KW-1185">Reference proteome</keyword>
<dbReference type="Pfam" id="PF17763">
    <property type="entry name" value="Asparaginase_C"/>
    <property type="match status" value="1"/>
</dbReference>
<keyword evidence="6" id="KW-0732">Signal</keyword>
<dbReference type="GO" id="GO:0004067">
    <property type="term" value="F:asparaginase activity"/>
    <property type="evidence" value="ECO:0007669"/>
    <property type="project" value="UniProtKB-EC"/>
</dbReference>
<protein>
    <recommendedName>
        <fullName evidence="2">asparaginase</fullName>
        <ecNumber evidence="2">3.5.1.1</ecNumber>
    </recommendedName>
</protein>
<dbReference type="SUPFAM" id="SSF53774">
    <property type="entry name" value="Glutaminase/Asparaginase"/>
    <property type="match status" value="1"/>
</dbReference>
<dbReference type="PROSITE" id="PS00144">
    <property type="entry name" value="ASN_GLN_ASE_1"/>
    <property type="match status" value="1"/>
</dbReference>
<feature type="domain" description="L-asparaginase N-terminal" evidence="7">
    <location>
        <begin position="61"/>
        <end position="253"/>
    </location>
</feature>
<name>A0ABW0YG87_9BACI</name>
<feature type="signal peptide" evidence="6">
    <location>
        <begin position="1"/>
        <end position="28"/>
    </location>
</feature>
<dbReference type="InterPro" id="IPR037152">
    <property type="entry name" value="L-asparaginase_N_sf"/>
</dbReference>
<dbReference type="NCBIfam" id="TIGR00520">
    <property type="entry name" value="asnASE_II"/>
    <property type="match status" value="1"/>
</dbReference>
<feature type="active site" evidence="4">
    <location>
        <position position="69"/>
    </location>
</feature>
<dbReference type="PIRSF" id="PIRSF001220">
    <property type="entry name" value="L-ASNase_gatD"/>
    <property type="match status" value="1"/>
</dbReference>
<dbReference type="Proteomes" id="UP001596142">
    <property type="component" value="Unassembled WGS sequence"/>
</dbReference>
<evidence type="ECO:0000256" key="3">
    <source>
        <dbReference type="ARBA" id="ARBA00022801"/>
    </source>
</evidence>
<evidence type="ECO:0000313" key="9">
    <source>
        <dbReference type="EMBL" id="MFC5711435.1"/>
    </source>
</evidence>
<dbReference type="RefSeq" id="WP_385937670.1">
    <property type="nucleotide sequence ID" value="NZ_JBHSOZ010000002.1"/>
</dbReference>
<evidence type="ECO:0000259" key="8">
    <source>
        <dbReference type="Pfam" id="PF17763"/>
    </source>
</evidence>
<dbReference type="InterPro" id="IPR006034">
    <property type="entry name" value="Asparaginase/glutaminase-like"/>
</dbReference>
<dbReference type="Pfam" id="PF00710">
    <property type="entry name" value="Asparaginase"/>
    <property type="match status" value="1"/>
</dbReference>
<feature type="domain" description="Asparaginase/glutaminase C-terminal" evidence="8">
    <location>
        <begin position="274"/>
        <end position="378"/>
    </location>
</feature>
<evidence type="ECO:0000256" key="2">
    <source>
        <dbReference type="ARBA" id="ARBA00012920"/>
    </source>
</evidence>
<dbReference type="SMART" id="SM00870">
    <property type="entry name" value="Asparaginase"/>
    <property type="match status" value="1"/>
</dbReference>
<dbReference type="Gene3D" id="3.40.50.40">
    <property type="match status" value="1"/>
</dbReference>
<evidence type="ECO:0000256" key="5">
    <source>
        <dbReference type="RuleBase" id="RU004456"/>
    </source>
</evidence>
<proteinExistence type="inferred from homology"/>
<dbReference type="EMBL" id="JBHSOZ010000002">
    <property type="protein sequence ID" value="MFC5711435.1"/>
    <property type="molecule type" value="Genomic_DNA"/>
</dbReference>
<sequence length="381" mass="41270">MQVKKKSKFVIGSIIAASVGFGSWSMYASGPAEIVPEEEQESVQENEDVAVEGYDEELPNVEILATGGTIAAVGEERTDLADYTAGEIEIQDLIEQVPELEGIANVTGEDITGVNSNDINNEILLELAHEVNERLASDDVDGIVITHGTNTLEETAYFLNLVVDSEKPVVMVGAMRPDTAMSSDGELNLYNAVLLAGHEEAKDRGVMISQNDRIGSARDVSKTNTMQIDTFTSTEMGYLGNIIDGEPRFYTETTRTHTADSEFDVSDVEELPEVDIIYTHQSDRSYMFEAAANQGVDGLIVAGAGNGGMSSNAREGAEYAHDNGVMVVRSSRVGNGIVTPDEDSDFLTSDTLNPVKARILLTVALTQTDDPEEIQSYFEEY</sequence>
<dbReference type="PANTHER" id="PTHR11707:SF28">
    <property type="entry name" value="60 KDA LYSOPHOSPHOLIPASE"/>
    <property type="match status" value="1"/>
</dbReference>
<reference evidence="10" key="1">
    <citation type="journal article" date="2019" name="Int. J. Syst. Evol. Microbiol.">
        <title>The Global Catalogue of Microorganisms (GCM) 10K type strain sequencing project: providing services to taxonomists for standard genome sequencing and annotation.</title>
        <authorList>
            <consortium name="The Broad Institute Genomics Platform"/>
            <consortium name="The Broad Institute Genome Sequencing Center for Infectious Disease"/>
            <person name="Wu L."/>
            <person name="Ma J."/>
        </authorList>
    </citation>
    <scope>NUCLEOTIDE SEQUENCE [LARGE SCALE GENOMIC DNA]</scope>
    <source>
        <strain evidence="10">CECT 7184</strain>
    </source>
</reference>
<dbReference type="PROSITE" id="PS51732">
    <property type="entry name" value="ASN_GLN_ASE_3"/>
    <property type="match status" value="1"/>
</dbReference>
<dbReference type="InterPro" id="IPR036152">
    <property type="entry name" value="Asp/glu_Ase-like_sf"/>
</dbReference>
<organism evidence="9 10">
    <name type="scientific">Thalassorhabdus alkalitolerans</name>
    <dbReference type="NCBI Taxonomy" id="2282697"/>
    <lineage>
        <taxon>Bacteria</taxon>
        <taxon>Bacillati</taxon>
        <taxon>Bacillota</taxon>
        <taxon>Bacilli</taxon>
        <taxon>Bacillales</taxon>
        <taxon>Bacillaceae</taxon>
        <taxon>Thalassorhabdus</taxon>
    </lineage>
</organism>
<dbReference type="InterPro" id="IPR040919">
    <property type="entry name" value="Asparaginase_C"/>
</dbReference>
<dbReference type="EC" id="3.5.1.1" evidence="2"/>
<evidence type="ECO:0000259" key="7">
    <source>
        <dbReference type="Pfam" id="PF00710"/>
    </source>
</evidence>
<dbReference type="PANTHER" id="PTHR11707">
    <property type="entry name" value="L-ASPARAGINASE"/>
    <property type="match status" value="1"/>
</dbReference>
<dbReference type="Gene3D" id="3.40.50.1170">
    <property type="entry name" value="L-asparaginase, N-terminal domain"/>
    <property type="match status" value="1"/>
</dbReference>
<gene>
    <name evidence="9" type="ORF">ACFPU1_01430</name>
</gene>
<evidence type="ECO:0000256" key="6">
    <source>
        <dbReference type="SAM" id="SignalP"/>
    </source>
</evidence>
<evidence type="ECO:0000256" key="4">
    <source>
        <dbReference type="PROSITE-ProRule" id="PRU10099"/>
    </source>
</evidence>
<dbReference type="InterPro" id="IPR004550">
    <property type="entry name" value="AsnASE_II"/>
</dbReference>
<evidence type="ECO:0000256" key="1">
    <source>
        <dbReference type="ARBA" id="ARBA00010518"/>
    </source>
</evidence>
<dbReference type="PRINTS" id="PR00139">
    <property type="entry name" value="ASNGLNASE"/>
</dbReference>
<accession>A0ABW0YG87</accession>
<comment type="similarity">
    <text evidence="1 5">Belongs to the asparaginase 1 family.</text>
</comment>
<dbReference type="PIRSF" id="PIRSF500176">
    <property type="entry name" value="L_ASNase"/>
    <property type="match status" value="1"/>
</dbReference>
<feature type="chain" id="PRO_5046517843" description="asparaginase" evidence="6">
    <location>
        <begin position="29"/>
        <end position="381"/>
    </location>
</feature>
<dbReference type="CDD" id="cd08964">
    <property type="entry name" value="L-asparaginase_II"/>
    <property type="match status" value="1"/>
</dbReference>
<keyword evidence="3 9" id="KW-0378">Hydrolase</keyword>